<protein>
    <submittedName>
        <fullName evidence="11">Vacuolar protein sorting-associated protein 53</fullName>
    </submittedName>
</protein>
<dbReference type="EMBL" id="JANBTW010000010">
    <property type="protein sequence ID" value="KAJ2679668.1"/>
    <property type="molecule type" value="Genomic_DNA"/>
</dbReference>
<gene>
    <name evidence="11" type="primary">VPS53</name>
    <name evidence="11" type="ORF">GGI25_001358</name>
</gene>
<dbReference type="GO" id="GO:0010008">
    <property type="term" value="C:endosome membrane"/>
    <property type="evidence" value="ECO:0007669"/>
    <property type="project" value="UniProtKB-SubCell"/>
</dbReference>
<dbReference type="Proteomes" id="UP001151518">
    <property type="component" value="Unassembled WGS sequence"/>
</dbReference>
<evidence type="ECO:0000256" key="8">
    <source>
        <dbReference type="SAM" id="Phobius"/>
    </source>
</evidence>
<feature type="domain" description="Vps53 N-terminal" evidence="9">
    <location>
        <begin position="370"/>
        <end position="751"/>
    </location>
</feature>
<feature type="region of interest" description="Disordered" evidence="7">
    <location>
        <begin position="328"/>
        <end position="364"/>
    </location>
</feature>
<dbReference type="InterPro" id="IPR022057">
    <property type="entry name" value="Chs7"/>
</dbReference>
<feature type="compositionally biased region" description="Basic and acidic residues" evidence="7">
    <location>
        <begin position="1076"/>
        <end position="1091"/>
    </location>
</feature>
<evidence type="ECO:0000313" key="12">
    <source>
        <dbReference type="Proteomes" id="UP001151518"/>
    </source>
</evidence>
<dbReference type="Pfam" id="PF16854">
    <property type="entry name" value="VPS53_C"/>
    <property type="match status" value="1"/>
</dbReference>
<feature type="region of interest" description="Disordered" evidence="7">
    <location>
        <begin position="1172"/>
        <end position="1214"/>
    </location>
</feature>
<sequence length="1318" mass="146125">MYKFGYYDQICATVQMAACPLLGDNQVGYEPSCYARNIEVRNSLIFQAASLIIDIIALFMTVIMIFHVRSKYTAVGRKEMVMFFYLYFLMTILDFITISGIIPISSVVYPYFVAAYLGLTSAMCWCLMLNGFIGFQWSEDGTAASLWTFRLSSLLIFGLMYFISIATFKQVGSFSKSHPIGLFIMYFIVNPFCLLVYVVLQIILVVNTLDEYWPLGNICFALVFFIIGQVIQIFLSDKICDAIKHYVDGVFFGTICTLLSVMMIYKYWDSITKEDLEFSVGGKGNVWEVKELLNEDDEFAPYANQASNTIGHSGVAFANTNSYYGGQGYAAQPGQPMHQQQPHQQPHYQQQAYPPNKNSAPGAARLDRSEFSVSQYIDRLFPSEGSLESIDVAVENVKRRHQTVTQEIRQLVREESDKDALQKDQTQGVEATKTAIGELYNRISEMRAKARTSERMVQDITQDIKSLDFAKRNLTHTTTTMRRLQLLIGSIEQLRQLKELRRYEEAAKLLPAVNGLREGFNEFMRVKPVAMLNETADVLQRGLASQAYQEVEKGFDSQGLFVGDSRVVHDACLCVDALGEGSRAVELYCDLQLRAYSAIFQLNDDVSQIENISRRYAWLRRILRNYSDEHAGLFPEHWKVGEELSRKFAIATRDHLSEIMATRDSINVDHLMSALTDTMAFESQCNKKFGIVLRAAESESDTLGSFVYENSGDSAETFTGVISCAFEPYMSIFIRAEQSKFDEMIAKFQREPISVDDDPSLSVLASSTDLLYQFRESLRQCAALSTGQAMVDLSQVFNQCLCNYARDILTHKLPRIAATTKSPLLDDLKHVCLIINTADYCASVAGQLEQKIVERIDSEFKQKVTFAACREALLTTINASIRVLVSGVVDTMCEPAFTALAQVPWQNLQMVGDQSSYVLLITSAMEASVDAIRKSMSGTRYFRSFCDKFATRFAEKYMGAINRSGPISEVGAEQLLLDAQALKSALQDMPTVGTEEKEKYKPPAAYTRVVAQGVGKIEAILKAILASSDPPDALIDRFLLLFPKASKETFQQILNLKGVRPADQQTYTRTLRRKLREVESSKGGSEAKDKSNGVASPLTETGPGDKGKSRMQAVAGDLAVDFEPLSASTYLTPEPKDMVPSHVTYGISSSAPISSNRLQQQLLHQRSGLGQHTRLDSNASSSSSMVFGGTSSSSRALPATAGLPSTGTNNSGYAQTMASRGLMHADPLGITGADSSPLPSRANAPGNASTMSSPGARRTATATPTISERLYIPSMEQPDDGIDETSSPVLASLAANATATRTKINENFRKFMSNMRRN</sequence>
<evidence type="ECO:0000256" key="7">
    <source>
        <dbReference type="SAM" id="MobiDB-lite"/>
    </source>
</evidence>
<comment type="similarity">
    <text evidence="3">Belongs to the VPS53 family.</text>
</comment>
<feature type="compositionally biased region" description="Low complexity" evidence="7">
    <location>
        <begin position="1177"/>
        <end position="1194"/>
    </location>
</feature>
<dbReference type="PANTHER" id="PTHR12820">
    <property type="entry name" value="VACUOLAR SORTING PROTEIN 53"/>
    <property type="match status" value="1"/>
</dbReference>
<name>A0A9W8GAM7_9FUNG</name>
<dbReference type="InterPro" id="IPR007234">
    <property type="entry name" value="Vps53_N"/>
</dbReference>
<reference evidence="11" key="1">
    <citation type="submission" date="2022-07" db="EMBL/GenBank/DDBJ databases">
        <title>Phylogenomic reconstructions and comparative analyses of Kickxellomycotina fungi.</title>
        <authorList>
            <person name="Reynolds N.K."/>
            <person name="Stajich J.E."/>
            <person name="Barry K."/>
            <person name="Grigoriev I.V."/>
            <person name="Crous P."/>
            <person name="Smith M.E."/>
        </authorList>
    </citation>
    <scope>NUCLEOTIDE SEQUENCE</scope>
    <source>
        <strain evidence="11">NRRL 3115</strain>
    </source>
</reference>
<comment type="subcellular location">
    <subcellularLocation>
        <location evidence="2">Endosome membrane</location>
        <topology evidence="2">Peripheral membrane protein</topology>
    </subcellularLocation>
    <subcellularLocation>
        <location evidence="1">Golgi apparatus</location>
        <location evidence="1">trans-Golgi network membrane</location>
        <topology evidence="1">Peripheral membrane protein</topology>
    </subcellularLocation>
</comment>
<evidence type="ECO:0000313" key="11">
    <source>
        <dbReference type="EMBL" id="KAJ2679668.1"/>
    </source>
</evidence>
<comment type="caution">
    <text evidence="11">The sequence shown here is derived from an EMBL/GenBank/DDBJ whole genome shotgun (WGS) entry which is preliminary data.</text>
</comment>
<dbReference type="Gene3D" id="1.10.357.110">
    <property type="entry name" value="Vacuolar protein sorting-associated protein 53, C-terminus"/>
    <property type="match status" value="1"/>
</dbReference>
<evidence type="ECO:0000259" key="9">
    <source>
        <dbReference type="Pfam" id="PF04100"/>
    </source>
</evidence>
<keyword evidence="8" id="KW-1133">Transmembrane helix</keyword>
<evidence type="ECO:0000256" key="5">
    <source>
        <dbReference type="ARBA" id="ARBA00023034"/>
    </source>
</evidence>
<dbReference type="GO" id="GO:0005829">
    <property type="term" value="C:cytosol"/>
    <property type="evidence" value="ECO:0007669"/>
    <property type="project" value="GOC"/>
</dbReference>
<feature type="transmembrane region" description="Helical" evidence="8">
    <location>
        <begin position="111"/>
        <end position="135"/>
    </location>
</feature>
<keyword evidence="8" id="KW-0812">Transmembrane</keyword>
<feature type="region of interest" description="Disordered" evidence="7">
    <location>
        <begin position="1076"/>
        <end position="1111"/>
    </location>
</feature>
<evidence type="ECO:0000256" key="1">
    <source>
        <dbReference type="ARBA" id="ARBA00004150"/>
    </source>
</evidence>
<dbReference type="OrthoDB" id="10261632at2759"/>
<evidence type="ECO:0000256" key="2">
    <source>
        <dbReference type="ARBA" id="ARBA00004481"/>
    </source>
</evidence>
<feature type="transmembrane region" description="Helical" evidence="8">
    <location>
        <begin position="80"/>
        <end position="104"/>
    </location>
</feature>
<evidence type="ECO:0000256" key="4">
    <source>
        <dbReference type="ARBA" id="ARBA00022753"/>
    </source>
</evidence>
<feature type="transmembrane region" description="Helical" evidence="8">
    <location>
        <begin position="180"/>
        <end position="206"/>
    </location>
</feature>
<dbReference type="PANTHER" id="PTHR12820:SF0">
    <property type="entry name" value="VACUOLAR PROTEIN SORTING-ASSOCIATED PROTEIN 53 HOMOLOG"/>
    <property type="match status" value="1"/>
</dbReference>
<feature type="transmembrane region" description="Helical" evidence="8">
    <location>
        <begin position="247"/>
        <end position="268"/>
    </location>
</feature>
<evidence type="ECO:0000256" key="3">
    <source>
        <dbReference type="ARBA" id="ARBA00008628"/>
    </source>
</evidence>
<organism evidence="11 12">
    <name type="scientific">Coemansia spiralis</name>
    <dbReference type="NCBI Taxonomy" id="417178"/>
    <lineage>
        <taxon>Eukaryota</taxon>
        <taxon>Fungi</taxon>
        <taxon>Fungi incertae sedis</taxon>
        <taxon>Zoopagomycota</taxon>
        <taxon>Kickxellomycotina</taxon>
        <taxon>Kickxellomycetes</taxon>
        <taxon>Kickxellales</taxon>
        <taxon>Kickxellaceae</taxon>
        <taxon>Coemansia</taxon>
    </lineage>
</organism>
<dbReference type="GO" id="GO:0042147">
    <property type="term" value="P:retrograde transport, endosome to Golgi"/>
    <property type="evidence" value="ECO:0007669"/>
    <property type="project" value="InterPro"/>
</dbReference>
<dbReference type="InterPro" id="IPR038260">
    <property type="entry name" value="Vps53_C_sf"/>
</dbReference>
<feature type="compositionally biased region" description="Low complexity" evidence="7">
    <location>
        <begin position="329"/>
        <end position="355"/>
    </location>
</feature>
<feature type="transmembrane region" description="Helical" evidence="8">
    <location>
        <begin position="147"/>
        <end position="168"/>
    </location>
</feature>
<evidence type="ECO:0000256" key="6">
    <source>
        <dbReference type="ARBA" id="ARBA00023136"/>
    </source>
</evidence>
<feature type="compositionally biased region" description="Polar residues" evidence="7">
    <location>
        <begin position="1203"/>
        <end position="1214"/>
    </location>
</feature>
<feature type="transmembrane region" description="Helical" evidence="8">
    <location>
        <begin position="212"/>
        <end position="235"/>
    </location>
</feature>
<dbReference type="InterPro" id="IPR039766">
    <property type="entry name" value="Vps53"/>
</dbReference>
<dbReference type="Pfam" id="PF12271">
    <property type="entry name" value="Chs7"/>
    <property type="match status" value="1"/>
</dbReference>
<feature type="region of interest" description="Disordered" evidence="7">
    <location>
        <begin position="1228"/>
        <end position="1264"/>
    </location>
</feature>
<feature type="domain" description="Vps53 C-terminal" evidence="10">
    <location>
        <begin position="973"/>
        <end position="1059"/>
    </location>
</feature>
<keyword evidence="4" id="KW-0967">Endosome</keyword>
<evidence type="ECO:0000259" key="10">
    <source>
        <dbReference type="Pfam" id="PF16854"/>
    </source>
</evidence>
<accession>A0A9W8GAM7</accession>
<feature type="transmembrane region" description="Helical" evidence="8">
    <location>
        <begin position="44"/>
        <end position="68"/>
    </location>
</feature>
<proteinExistence type="inferred from homology"/>
<dbReference type="InterPro" id="IPR031745">
    <property type="entry name" value="Vps53_C"/>
</dbReference>
<keyword evidence="6 8" id="KW-0472">Membrane</keyword>
<dbReference type="GO" id="GO:0000938">
    <property type="term" value="C:GARP complex"/>
    <property type="evidence" value="ECO:0007669"/>
    <property type="project" value="InterPro"/>
</dbReference>
<keyword evidence="5" id="KW-0333">Golgi apparatus</keyword>
<dbReference type="Pfam" id="PF04100">
    <property type="entry name" value="Vps53_N"/>
    <property type="match status" value="1"/>
</dbReference>